<comment type="caution">
    <text evidence="2">The sequence shown here is derived from an EMBL/GenBank/DDBJ whole genome shotgun (WGS) entry which is preliminary data.</text>
</comment>
<dbReference type="InterPro" id="IPR001466">
    <property type="entry name" value="Beta-lactam-related"/>
</dbReference>
<dbReference type="InterPro" id="IPR050789">
    <property type="entry name" value="Diverse_Enzym_Activities"/>
</dbReference>
<organism evidence="2">
    <name type="scientific">marine sediment metagenome</name>
    <dbReference type="NCBI Taxonomy" id="412755"/>
    <lineage>
        <taxon>unclassified sequences</taxon>
        <taxon>metagenomes</taxon>
        <taxon>ecological metagenomes</taxon>
    </lineage>
</organism>
<evidence type="ECO:0000313" key="2">
    <source>
        <dbReference type="EMBL" id="KKM70491.1"/>
    </source>
</evidence>
<dbReference type="Pfam" id="PF00144">
    <property type="entry name" value="Beta-lactamase"/>
    <property type="match status" value="1"/>
</dbReference>
<dbReference type="PANTHER" id="PTHR43283">
    <property type="entry name" value="BETA-LACTAMASE-RELATED"/>
    <property type="match status" value="1"/>
</dbReference>
<accession>A0A0F9K740</accession>
<proteinExistence type="predicted"/>
<reference evidence="2" key="1">
    <citation type="journal article" date="2015" name="Nature">
        <title>Complex archaea that bridge the gap between prokaryotes and eukaryotes.</title>
        <authorList>
            <person name="Spang A."/>
            <person name="Saw J.H."/>
            <person name="Jorgensen S.L."/>
            <person name="Zaremba-Niedzwiedzka K."/>
            <person name="Martijn J."/>
            <person name="Lind A.E."/>
            <person name="van Eijk R."/>
            <person name="Schleper C."/>
            <person name="Guy L."/>
            <person name="Ettema T.J."/>
        </authorList>
    </citation>
    <scope>NUCLEOTIDE SEQUENCE</scope>
</reference>
<dbReference type="AlphaFoldDB" id="A0A0F9K740"/>
<protein>
    <recommendedName>
        <fullName evidence="1">Beta-lactamase-related domain-containing protein</fullName>
    </recommendedName>
</protein>
<dbReference type="InterPro" id="IPR012338">
    <property type="entry name" value="Beta-lactam/transpept-like"/>
</dbReference>
<gene>
    <name evidence="2" type="ORF">LCGC14_1440200</name>
</gene>
<dbReference type="Gene3D" id="3.40.710.10">
    <property type="entry name" value="DD-peptidase/beta-lactamase superfamily"/>
    <property type="match status" value="1"/>
</dbReference>
<evidence type="ECO:0000259" key="1">
    <source>
        <dbReference type="Pfam" id="PF00144"/>
    </source>
</evidence>
<dbReference type="PANTHER" id="PTHR43283:SF7">
    <property type="entry name" value="BETA-LACTAMASE-RELATED DOMAIN-CONTAINING PROTEIN"/>
    <property type="match status" value="1"/>
</dbReference>
<feature type="domain" description="Beta-lactamase-related" evidence="1">
    <location>
        <begin position="59"/>
        <end position="208"/>
    </location>
</feature>
<dbReference type="SUPFAM" id="SSF56601">
    <property type="entry name" value="beta-lactamase/transpeptidase-like"/>
    <property type="match status" value="1"/>
</dbReference>
<dbReference type="EMBL" id="LAZR01009809">
    <property type="protein sequence ID" value="KKM70491.1"/>
    <property type="molecule type" value="Genomic_DNA"/>
</dbReference>
<name>A0A0F9K740_9ZZZZ</name>
<sequence>MNSTYLSMIYDYIYNNSLNIGSVLIIRNGIIAEENYLENSQIDENMTQPSSSYNVGTRIYNTQGKLRNWYSTTKSVTSILIGIAIQNGYIDNVSQTFFEFFPDKWNSSYDPRKLNITIEHLLTITSGVPWELANSVNLLVQYYNLPDYIDDILALNLINDPGAAFVTNSSQYSTDATNLLTALINRTTGMYPEDFAQQYLFDPLNITNQRF</sequence>